<evidence type="ECO:0000313" key="1">
    <source>
        <dbReference type="EMBL" id="KAF7267532.1"/>
    </source>
</evidence>
<accession>A0A834HV45</accession>
<gene>
    <name evidence="1" type="ORF">GWI33_019238</name>
</gene>
<proteinExistence type="predicted"/>
<keyword evidence="2" id="KW-1185">Reference proteome</keyword>
<evidence type="ECO:0000313" key="2">
    <source>
        <dbReference type="Proteomes" id="UP000625711"/>
    </source>
</evidence>
<organism evidence="1 2">
    <name type="scientific">Rhynchophorus ferrugineus</name>
    <name type="common">Red palm weevil</name>
    <name type="synonym">Curculio ferrugineus</name>
    <dbReference type="NCBI Taxonomy" id="354439"/>
    <lineage>
        <taxon>Eukaryota</taxon>
        <taxon>Metazoa</taxon>
        <taxon>Ecdysozoa</taxon>
        <taxon>Arthropoda</taxon>
        <taxon>Hexapoda</taxon>
        <taxon>Insecta</taxon>
        <taxon>Pterygota</taxon>
        <taxon>Neoptera</taxon>
        <taxon>Endopterygota</taxon>
        <taxon>Coleoptera</taxon>
        <taxon>Polyphaga</taxon>
        <taxon>Cucujiformia</taxon>
        <taxon>Curculionidae</taxon>
        <taxon>Dryophthorinae</taxon>
        <taxon>Rhynchophorus</taxon>
    </lineage>
</organism>
<dbReference type="OrthoDB" id="10261837at2759"/>
<dbReference type="AlphaFoldDB" id="A0A834HV45"/>
<protein>
    <submittedName>
        <fullName evidence="1">Uncharacterized protein</fullName>
    </submittedName>
</protein>
<dbReference type="Proteomes" id="UP000625711">
    <property type="component" value="Unassembled WGS sequence"/>
</dbReference>
<reference evidence="1" key="1">
    <citation type="submission" date="2020-08" db="EMBL/GenBank/DDBJ databases">
        <title>Genome sequencing and assembly of the red palm weevil Rhynchophorus ferrugineus.</title>
        <authorList>
            <person name="Dias G.B."/>
            <person name="Bergman C.M."/>
            <person name="Manee M."/>
        </authorList>
    </citation>
    <scope>NUCLEOTIDE SEQUENCE</scope>
    <source>
        <strain evidence="1">AA-2017</strain>
        <tissue evidence="1">Whole larva</tissue>
    </source>
</reference>
<name>A0A834HV45_RHYFE</name>
<comment type="caution">
    <text evidence="1">The sequence shown here is derived from an EMBL/GenBank/DDBJ whole genome shotgun (WGS) entry which is preliminary data.</text>
</comment>
<dbReference type="EMBL" id="JAACXV010014410">
    <property type="protein sequence ID" value="KAF7267532.1"/>
    <property type="molecule type" value="Genomic_DNA"/>
</dbReference>
<sequence>MEEPLVSYESGNSTFYISTKIPIPVSTVQDSAVAELRTFSKTEINGNHRTSNIRTSGPKITFEELHFSYGQPILKYFNIWKRQPNKQGQTNA</sequence>